<sequence length="1053" mass="118955">MLYLTLSIKFSIWFSGFIFVILKYSTLAYNLDVDNAKVFSVPIILNNQRGSYFGYSVALYTSGENSILLVGAPRANTSAVQGVIEPGTVYQCPVNDTCKEWIIDKTGNGWYKQYSDIYQIKDNAWIGATIALENKTNPRIVICGPRWKNNVINRNKPNWYMNGICYWSLVNNISSFEKEIENQILPLSNLGKAVHFTNEMYIYNYGMGQAGFSVHMTSDELKSNLILGSPGIFNWKGTPLLVTKPIYGQMQTIIPSIGNEGSIHSNDYFGYAVTSGYFTKGELWFASSAPRASNLYGNVIMFTFSNNSTTKLILKKFLRGEQHGEYFGAALASCNLNGGDKDELIVGAPLWSNNMDEGRIYVFIALYDEIFEKRSFEGKVPGSKFGSAITCLGDIDYDSYDDIAVGAPYEEETGAIYIFNGNSNGLLKHYSQKIIGKQFGNNIRGFGISIAEPRDINHDKYPDIAVGSFLSEQTILIKSKPVVRVTLKLFYNESNKILINSTIFLINVCAFYDGIHVPKYLRVVKSVKIDETYRRAYYGEEKNNDHKFHDTLYKLKNSCNELKIHLKENIQNIIDPIEISASIALEEDLNINDQKMKPNLFCTSCAVINQFHSKTEDLIKLPFATDCGEDDICTPDVKILLSTNLKADNRYIIGSTFATKFILDVFNYGEPAYQAKINIYIPEILSLASVPPACMENIFINNTLEVICDLGNPLRENKKLMLDLDMSKVRFDIDHVKLWTNFSTQSEENNSFYNTQVLTIYFDTDVDIAIAGKAQDDLYSYFLEDKDENLNSVQFQHIYEIQKFGVSPINEVILTISIPTIWKHSTGDIQIININHTINYMDGQQFHCTYVNSTLSTSLINKPNISSTYTELYTQKKFTMDANVSTNLPPENRSIYINCTNTNVKCTYIKCKLGPFLSSSSVAKLSLILDFYLFDFKLKMMEGKDIIFFLSNGNVNIVEPHNITQKIEHKPDSTSVATMFLGSPITEQIAAWIVVLSITSGILLLILLILALIKIGFFNRKKKEELRALKSETDKKLSFILETSSSTEILNQE</sequence>
<protein>
    <submittedName>
        <fullName evidence="16">Integrin alpha-PS4</fullName>
    </submittedName>
</protein>
<evidence type="ECO:0000256" key="8">
    <source>
        <dbReference type="ARBA" id="ARBA00023037"/>
    </source>
</evidence>
<evidence type="ECO:0000256" key="12">
    <source>
        <dbReference type="PROSITE-ProRule" id="PRU00803"/>
    </source>
</evidence>
<dbReference type="InterPro" id="IPR032695">
    <property type="entry name" value="Integrin_dom_sf"/>
</dbReference>
<gene>
    <name evidence="16" type="ORF">WH47_01840</name>
</gene>
<keyword evidence="5" id="KW-0677">Repeat</keyword>
<dbReference type="GO" id="GO:0033627">
    <property type="term" value="P:cell adhesion mediated by integrin"/>
    <property type="evidence" value="ECO:0007669"/>
    <property type="project" value="TreeGrafter"/>
</dbReference>
<dbReference type="Pfam" id="PF01839">
    <property type="entry name" value="FG-GAP"/>
    <property type="match status" value="1"/>
</dbReference>
<evidence type="ECO:0000256" key="2">
    <source>
        <dbReference type="ARBA" id="ARBA00008054"/>
    </source>
</evidence>
<dbReference type="GO" id="GO:0008305">
    <property type="term" value="C:integrin complex"/>
    <property type="evidence" value="ECO:0007669"/>
    <property type="project" value="InterPro"/>
</dbReference>
<dbReference type="PROSITE" id="PS51470">
    <property type="entry name" value="FG_GAP"/>
    <property type="match status" value="3"/>
</dbReference>
<name>A0A0L7QTR7_9HYME</name>
<feature type="domain" description="Integrin alpha second immunoglobulin-like" evidence="15">
    <location>
        <begin position="627"/>
        <end position="750"/>
    </location>
</feature>
<dbReference type="Gene3D" id="2.60.40.1460">
    <property type="entry name" value="Integrin domains. Chain A, domain 2"/>
    <property type="match status" value="1"/>
</dbReference>
<dbReference type="SUPFAM" id="SSF69179">
    <property type="entry name" value="Integrin domains"/>
    <property type="match status" value="2"/>
</dbReference>
<keyword evidence="8 13" id="KW-0401">Integrin</keyword>
<dbReference type="GO" id="GO:0009897">
    <property type="term" value="C:external side of plasma membrane"/>
    <property type="evidence" value="ECO:0007669"/>
    <property type="project" value="TreeGrafter"/>
</dbReference>
<dbReference type="Pfam" id="PF08441">
    <property type="entry name" value="Integrin_A_Ig_1"/>
    <property type="match status" value="1"/>
</dbReference>
<feature type="domain" description="Integrin alpha first immunoglubulin-like" evidence="14">
    <location>
        <begin position="498"/>
        <end position="612"/>
    </location>
</feature>
<proteinExistence type="inferred from homology"/>
<keyword evidence="4" id="KW-0732">Signal</keyword>
<dbReference type="Gene3D" id="2.130.10.130">
    <property type="entry name" value="Integrin alpha, N-terminal"/>
    <property type="match status" value="1"/>
</dbReference>
<dbReference type="GO" id="GO:0007157">
    <property type="term" value="P:heterophilic cell-cell adhesion via plasma membrane cell adhesion molecules"/>
    <property type="evidence" value="ECO:0007669"/>
    <property type="project" value="UniProtKB-ARBA"/>
</dbReference>
<evidence type="ECO:0000259" key="14">
    <source>
        <dbReference type="Pfam" id="PF08441"/>
    </source>
</evidence>
<evidence type="ECO:0000256" key="1">
    <source>
        <dbReference type="ARBA" id="ARBA00004479"/>
    </source>
</evidence>
<evidence type="ECO:0000256" key="9">
    <source>
        <dbReference type="ARBA" id="ARBA00023136"/>
    </source>
</evidence>
<accession>A0A0L7QTR7</accession>
<evidence type="ECO:0000313" key="17">
    <source>
        <dbReference type="Proteomes" id="UP000053825"/>
    </source>
</evidence>
<evidence type="ECO:0000256" key="13">
    <source>
        <dbReference type="RuleBase" id="RU003762"/>
    </source>
</evidence>
<dbReference type="STRING" id="597456.A0A0L7QTR7"/>
<keyword evidence="9 13" id="KW-0472">Membrane</keyword>
<dbReference type="InterPro" id="IPR048285">
    <property type="entry name" value="Integrin_alpha_Ig-like_2"/>
</dbReference>
<keyword evidence="11" id="KW-0325">Glycoprotein</keyword>
<keyword evidence="6 13" id="KW-0130">Cell adhesion</keyword>
<comment type="similarity">
    <text evidence="2 13">Belongs to the integrin alpha chain family.</text>
</comment>
<keyword evidence="7 13" id="KW-1133">Transmembrane helix</keyword>
<dbReference type="InterPro" id="IPR028994">
    <property type="entry name" value="Integrin_alpha_N"/>
</dbReference>
<evidence type="ECO:0000256" key="11">
    <source>
        <dbReference type="ARBA" id="ARBA00023180"/>
    </source>
</evidence>
<dbReference type="Proteomes" id="UP000053825">
    <property type="component" value="Unassembled WGS sequence"/>
</dbReference>
<dbReference type="InterPro" id="IPR000413">
    <property type="entry name" value="Integrin_alpha"/>
</dbReference>
<evidence type="ECO:0000256" key="3">
    <source>
        <dbReference type="ARBA" id="ARBA00022692"/>
    </source>
</evidence>
<evidence type="ECO:0000313" key="16">
    <source>
        <dbReference type="EMBL" id="KOC62048.1"/>
    </source>
</evidence>
<feature type="transmembrane region" description="Helical" evidence="13">
    <location>
        <begin position="989"/>
        <end position="1013"/>
    </location>
</feature>
<dbReference type="InterPro" id="IPR013649">
    <property type="entry name" value="Integrin_alpha_Ig-like_1"/>
</dbReference>
<dbReference type="InterPro" id="IPR013517">
    <property type="entry name" value="FG-GAP"/>
</dbReference>
<reference evidence="16 17" key="1">
    <citation type="submission" date="2015-07" db="EMBL/GenBank/DDBJ databases">
        <title>The genome of Habropoda laboriosa.</title>
        <authorList>
            <person name="Pan H."/>
            <person name="Kapheim K."/>
        </authorList>
    </citation>
    <scope>NUCLEOTIDE SEQUENCE [LARGE SCALE GENOMIC DNA]</scope>
    <source>
        <strain evidence="16">0110345459</strain>
    </source>
</reference>
<evidence type="ECO:0000256" key="7">
    <source>
        <dbReference type="ARBA" id="ARBA00022989"/>
    </source>
</evidence>
<evidence type="ECO:0000256" key="5">
    <source>
        <dbReference type="ARBA" id="ARBA00022737"/>
    </source>
</evidence>
<dbReference type="PRINTS" id="PR01185">
    <property type="entry name" value="INTEGRINA"/>
</dbReference>
<dbReference type="GO" id="GO:0007160">
    <property type="term" value="P:cell-matrix adhesion"/>
    <property type="evidence" value="ECO:0007669"/>
    <property type="project" value="TreeGrafter"/>
</dbReference>
<dbReference type="Pfam" id="PF20805">
    <property type="entry name" value="Integrin_A_Ig_2"/>
    <property type="match status" value="1"/>
</dbReference>
<dbReference type="SUPFAM" id="SSF69318">
    <property type="entry name" value="Integrin alpha N-terminal domain"/>
    <property type="match status" value="1"/>
</dbReference>
<dbReference type="InterPro" id="IPR013519">
    <property type="entry name" value="Int_alpha_beta-p"/>
</dbReference>
<keyword evidence="3 13" id="KW-0812">Transmembrane</keyword>
<dbReference type="AlphaFoldDB" id="A0A0L7QTR7"/>
<evidence type="ECO:0000256" key="4">
    <source>
        <dbReference type="ARBA" id="ARBA00022729"/>
    </source>
</evidence>
<dbReference type="OrthoDB" id="5573735at2759"/>
<feature type="repeat" description="FG-GAP" evidence="12">
    <location>
        <begin position="370"/>
        <end position="428"/>
    </location>
</feature>
<dbReference type="SMART" id="SM00191">
    <property type="entry name" value="Int_alpha"/>
    <property type="match status" value="5"/>
</dbReference>
<keyword evidence="10 13" id="KW-0675">Receptor</keyword>
<dbReference type="EMBL" id="KQ414740">
    <property type="protein sequence ID" value="KOC62048.1"/>
    <property type="molecule type" value="Genomic_DNA"/>
</dbReference>
<organism evidence="16 17">
    <name type="scientific">Habropoda laboriosa</name>
    <dbReference type="NCBI Taxonomy" id="597456"/>
    <lineage>
        <taxon>Eukaryota</taxon>
        <taxon>Metazoa</taxon>
        <taxon>Ecdysozoa</taxon>
        <taxon>Arthropoda</taxon>
        <taxon>Hexapoda</taxon>
        <taxon>Insecta</taxon>
        <taxon>Pterygota</taxon>
        <taxon>Neoptera</taxon>
        <taxon>Endopterygota</taxon>
        <taxon>Hymenoptera</taxon>
        <taxon>Apocrita</taxon>
        <taxon>Aculeata</taxon>
        <taxon>Apoidea</taxon>
        <taxon>Anthophila</taxon>
        <taxon>Apidae</taxon>
        <taxon>Habropoda</taxon>
    </lineage>
</organism>
<dbReference type="Gene3D" id="2.60.40.1510">
    <property type="entry name" value="ntegrin, alpha v. Chain A, domain 3"/>
    <property type="match status" value="1"/>
</dbReference>
<dbReference type="Gene3D" id="1.20.5.930">
    <property type="entry name" value="Bicelle-embedded integrin alpha(iib) transmembrane segment"/>
    <property type="match status" value="1"/>
</dbReference>
<dbReference type="PANTHER" id="PTHR23220">
    <property type="entry name" value="INTEGRIN ALPHA"/>
    <property type="match status" value="1"/>
</dbReference>
<evidence type="ECO:0000256" key="6">
    <source>
        <dbReference type="ARBA" id="ARBA00022889"/>
    </source>
</evidence>
<evidence type="ECO:0000259" key="15">
    <source>
        <dbReference type="Pfam" id="PF20805"/>
    </source>
</evidence>
<evidence type="ECO:0000256" key="10">
    <source>
        <dbReference type="ARBA" id="ARBA00023170"/>
    </source>
</evidence>
<comment type="subcellular location">
    <subcellularLocation>
        <location evidence="1 13">Membrane</location>
        <topology evidence="1 13">Single-pass type I membrane protein</topology>
    </subcellularLocation>
</comment>
<dbReference type="GO" id="GO:0005178">
    <property type="term" value="F:integrin binding"/>
    <property type="evidence" value="ECO:0007669"/>
    <property type="project" value="TreeGrafter"/>
</dbReference>
<feature type="repeat" description="FG-GAP" evidence="12">
    <location>
        <begin position="40"/>
        <end position="101"/>
    </location>
</feature>
<keyword evidence="17" id="KW-1185">Reference proteome</keyword>
<dbReference type="GO" id="GO:0048513">
    <property type="term" value="P:animal organ development"/>
    <property type="evidence" value="ECO:0007669"/>
    <property type="project" value="UniProtKB-ARBA"/>
</dbReference>
<dbReference type="PANTHER" id="PTHR23220:SF83">
    <property type="entry name" value="INTEGRIN ALPHA-PS3-RELATED"/>
    <property type="match status" value="1"/>
</dbReference>
<dbReference type="GO" id="GO:0007229">
    <property type="term" value="P:integrin-mediated signaling pathway"/>
    <property type="evidence" value="ECO:0007669"/>
    <property type="project" value="UniProtKB-KW"/>
</dbReference>
<feature type="repeat" description="FG-GAP" evidence="12">
    <location>
        <begin position="311"/>
        <end position="368"/>
    </location>
</feature>
<dbReference type="Gene3D" id="2.60.40.1530">
    <property type="entry name" value="ntegrin, alpha v. Chain A, domain 4"/>
    <property type="match status" value="1"/>
</dbReference>